<dbReference type="EMBL" id="KZ293691">
    <property type="protein sequence ID" value="PBK85337.1"/>
    <property type="molecule type" value="Genomic_DNA"/>
</dbReference>
<protein>
    <recommendedName>
        <fullName evidence="4">Secreted protein</fullName>
    </recommendedName>
</protein>
<feature type="signal peptide" evidence="1">
    <location>
        <begin position="1"/>
        <end position="22"/>
    </location>
</feature>
<evidence type="ECO:0008006" key="4">
    <source>
        <dbReference type="Google" id="ProtNLM"/>
    </source>
</evidence>
<feature type="chain" id="PRO_5013796457" description="Secreted protein" evidence="1">
    <location>
        <begin position="23"/>
        <end position="116"/>
    </location>
</feature>
<dbReference type="Gene3D" id="1.10.443.20">
    <property type="entry name" value="Centromere DNA-binding protein complex CBF3 subunit, domain 2"/>
    <property type="match status" value="1"/>
</dbReference>
<name>A0A2H3D8E3_ARMGA</name>
<reference evidence="3" key="1">
    <citation type="journal article" date="2017" name="Nat. Ecol. Evol.">
        <title>Genome expansion and lineage-specific genetic innovations in the forest pathogenic fungi Armillaria.</title>
        <authorList>
            <person name="Sipos G."/>
            <person name="Prasanna A.N."/>
            <person name="Walter M.C."/>
            <person name="O'Connor E."/>
            <person name="Balint B."/>
            <person name="Krizsan K."/>
            <person name="Kiss B."/>
            <person name="Hess J."/>
            <person name="Varga T."/>
            <person name="Slot J."/>
            <person name="Riley R."/>
            <person name="Boka B."/>
            <person name="Rigling D."/>
            <person name="Barry K."/>
            <person name="Lee J."/>
            <person name="Mihaltcheva S."/>
            <person name="LaButti K."/>
            <person name="Lipzen A."/>
            <person name="Waldron R."/>
            <person name="Moloney N.M."/>
            <person name="Sperisen C."/>
            <person name="Kredics L."/>
            <person name="Vagvoelgyi C."/>
            <person name="Patrignani A."/>
            <person name="Fitzpatrick D."/>
            <person name="Nagy I."/>
            <person name="Doyle S."/>
            <person name="Anderson J.B."/>
            <person name="Grigoriev I.V."/>
            <person name="Gueldener U."/>
            <person name="Muensterkoetter M."/>
            <person name="Nagy L.G."/>
        </authorList>
    </citation>
    <scope>NUCLEOTIDE SEQUENCE [LARGE SCALE GENOMIC DNA]</scope>
    <source>
        <strain evidence="3">Ar21-2</strain>
    </source>
</reference>
<dbReference type="Proteomes" id="UP000217790">
    <property type="component" value="Unassembled WGS sequence"/>
</dbReference>
<evidence type="ECO:0000313" key="2">
    <source>
        <dbReference type="EMBL" id="PBK85337.1"/>
    </source>
</evidence>
<dbReference type="GO" id="GO:0003677">
    <property type="term" value="F:DNA binding"/>
    <property type="evidence" value="ECO:0007669"/>
    <property type="project" value="InterPro"/>
</dbReference>
<sequence length="116" mass="13043">MYTAKIPKLAVIALAGFAVSESYSVPWASIDVPIELQKRVFPFVEGALMCLQESGSPNEGTYNFLRLLVELRPFFWRTMAAISLQFPNSRLLQCIKIIKDADAKAFFNKWPSALKA</sequence>
<keyword evidence="1" id="KW-0732">Signal</keyword>
<dbReference type="AlphaFoldDB" id="A0A2H3D8E3"/>
<proteinExistence type="predicted"/>
<dbReference type="OrthoDB" id="2675946at2759"/>
<dbReference type="STRING" id="47427.A0A2H3D8E3"/>
<organism evidence="2 3">
    <name type="scientific">Armillaria gallica</name>
    <name type="common">Bulbous honey fungus</name>
    <name type="synonym">Armillaria bulbosa</name>
    <dbReference type="NCBI Taxonomy" id="47427"/>
    <lineage>
        <taxon>Eukaryota</taxon>
        <taxon>Fungi</taxon>
        <taxon>Dikarya</taxon>
        <taxon>Basidiomycota</taxon>
        <taxon>Agaricomycotina</taxon>
        <taxon>Agaricomycetes</taxon>
        <taxon>Agaricomycetidae</taxon>
        <taxon>Agaricales</taxon>
        <taxon>Marasmiineae</taxon>
        <taxon>Physalacriaceae</taxon>
        <taxon>Armillaria</taxon>
    </lineage>
</organism>
<evidence type="ECO:0000313" key="3">
    <source>
        <dbReference type="Proteomes" id="UP000217790"/>
    </source>
</evidence>
<evidence type="ECO:0000256" key="1">
    <source>
        <dbReference type="SAM" id="SignalP"/>
    </source>
</evidence>
<dbReference type="InParanoid" id="A0A2H3D8E3"/>
<accession>A0A2H3D8E3</accession>
<gene>
    <name evidence="2" type="ORF">ARMGADRAFT_1087518</name>
</gene>
<dbReference type="InterPro" id="IPR038279">
    <property type="entry name" value="Ndc10_dom2_sf"/>
</dbReference>
<keyword evidence="3" id="KW-1185">Reference proteome</keyword>